<dbReference type="PRINTS" id="PR00039">
    <property type="entry name" value="HTHLYSR"/>
</dbReference>
<dbReference type="RefSeq" id="WP_227177525.1">
    <property type="nucleotide sequence ID" value="NZ_JAJBZT010000001.1"/>
</dbReference>
<comment type="caution">
    <text evidence="6">The sequence shown here is derived from an EMBL/GenBank/DDBJ whole genome shotgun (WGS) entry which is preliminary data.</text>
</comment>
<evidence type="ECO:0000256" key="2">
    <source>
        <dbReference type="ARBA" id="ARBA00023015"/>
    </source>
</evidence>
<dbReference type="InterPro" id="IPR000847">
    <property type="entry name" value="LysR_HTH_N"/>
</dbReference>
<keyword evidence="3" id="KW-0238">DNA-binding</keyword>
<dbReference type="SUPFAM" id="SSF53850">
    <property type="entry name" value="Periplasmic binding protein-like II"/>
    <property type="match status" value="1"/>
</dbReference>
<dbReference type="Gene3D" id="1.10.10.10">
    <property type="entry name" value="Winged helix-like DNA-binding domain superfamily/Winged helix DNA-binding domain"/>
    <property type="match status" value="1"/>
</dbReference>
<reference evidence="6" key="1">
    <citation type="submission" date="2021-10" db="EMBL/GenBank/DDBJ databases">
        <title>The complete genome sequence of Leeia sp. TBRC 13508.</title>
        <authorList>
            <person name="Charoenyingcharoen P."/>
            <person name="Yukphan P."/>
        </authorList>
    </citation>
    <scope>NUCLEOTIDE SEQUENCE</scope>
    <source>
        <strain evidence="6">TBRC 13508</strain>
    </source>
</reference>
<evidence type="ECO:0000256" key="1">
    <source>
        <dbReference type="ARBA" id="ARBA00009437"/>
    </source>
</evidence>
<organism evidence="6 7">
    <name type="scientific">Leeia speluncae</name>
    <dbReference type="NCBI Taxonomy" id="2884804"/>
    <lineage>
        <taxon>Bacteria</taxon>
        <taxon>Pseudomonadati</taxon>
        <taxon>Pseudomonadota</taxon>
        <taxon>Betaproteobacteria</taxon>
        <taxon>Neisseriales</taxon>
        <taxon>Leeiaceae</taxon>
        <taxon>Leeia</taxon>
    </lineage>
</organism>
<evidence type="ECO:0000256" key="4">
    <source>
        <dbReference type="ARBA" id="ARBA00023163"/>
    </source>
</evidence>
<comment type="similarity">
    <text evidence="1">Belongs to the LysR transcriptional regulatory family.</text>
</comment>
<sequence>MMSSRGYRRIIPSLTAIVEFEAVARLSSFTKASHELGLTQAAVSRQIKSLETDLGVSLFNRLYRAIELTREGEILYAAAAEAMQKIATAYDHISLGSSHQELIIESTAAFSQFYILPKLPNYQQQFPDASLRIVTQKFAADMRNDGFHLSIRYGDGQWSDGTAYCLFDEEVFPVCSPAWKAAHPDTHTLADLAAMPLIDNDPTFDGWLGWDSWFQAFGLKNQKLHYGLRCSLYTDAVNAALHGVGITLGWKRLLQPYLDAGQLVRLSEFSLKVPDKYYAVLPHGEIYSRQIESAIEWLRQEA</sequence>
<dbReference type="SUPFAM" id="SSF46785">
    <property type="entry name" value="Winged helix' DNA-binding domain"/>
    <property type="match status" value="1"/>
</dbReference>
<protein>
    <submittedName>
        <fullName evidence="6">LysR family transcriptional regulator</fullName>
    </submittedName>
</protein>
<keyword evidence="4" id="KW-0804">Transcription</keyword>
<dbReference type="Pfam" id="PF00126">
    <property type="entry name" value="HTH_1"/>
    <property type="match status" value="1"/>
</dbReference>
<keyword evidence="2" id="KW-0805">Transcription regulation</keyword>
<dbReference type="InterPro" id="IPR036390">
    <property type="entry name" value="WH_DNA-bd_sf"/>
</dbReference>
<proteinExistence type="inferred from homology"/>
<dbReference type="Proteomes" id="UP001165395">
    <property type="component" value="Unassembled WGS sequence"/>
</dbReference>
<dbReference type="InterPro" id="IPR036388">
    <property type="entry name" value="WH-like_DNA-bd_sf"/>
</dbReference>
<dbReference type="PANTHER" id="PTHR30537">
    <property type="entry name" value="HTH-TYPE TRANSCRIPTIONAL REGULATOR"/>
    <property type="match status" value="1"/>
</dbReference>
<dbReference type="InterPro" id="IPR058163">
    <property type="entry name" value="LysR-type_TF_proteobact-type"/>
</dbReference>
<evidence type="ECO:0000313" key="6">
    <source>
        <dbReference type="EMBL" id="MCB6182093.1"/>
    </source>
</evidence>
<dbReference type="PANTHER" id="PTHR30537:SF5">
    <property type="entry name" value="HTH-TYPE TRANSCRIPTIONAL ACTIVATOR TTDR-RELATED"/>
    <property type="match status" value="1"/>
</dbReference>
<dbReference type="InterPro" id="IPR005119">
    <property type="entry name" value="LysR_subst-bd"/>
</dbReference>
<keyword evidence="7" id="KW-1185">Reference proteome</keyword>
<feature type="domain" description="HTH lysR-type" evidence="5">
    <location>
        <begin position="12"/>
        <end position="69"/>
    </location>
</feature>
<evidence type="ECO:0000259" key="5">
    <source>
        <dbReference type="PROSITE" id="PS50931"/>
    </source>
</evidence>
<evidence type="ECO:0000256" key="3">
    <source>
        <dbReference type="ARBA" id="ARBA00023125"/>
    </source>
</evidence>
<dbReference type="Pfam" id="PF03466">
    <property type="entry name" value="LysR_substrate"/>
    <property type="match status" value="1"/>
</dbReference>
<gene>
    <name evidence="6" type="ORF">LIN78_00790</name>
</gene>
<evidence type="ECO:0000313" key="7">
    <source>
        <dbReference type="Proteomes" id="UP001165395"/>
    </source>
</evidence>
<name>A0ABS8D1M1_9NEIS</name>
<dbReference type="EMBL" id="JAJBZT010000001">
    <property type="protein sequence ID" value="MCB6182093.1"/>
    <property type="molecule type" value="Genomic_DNA"/>
</dbReference>
<dbReference type="Gene3D" id="3.40.190.10">
    <property type="entry name" value="Periplasmic binding protein-like II"/>
    <property type="match status" value="2"/>
</dbReference>
<accession>A0ABS8D1M1</accession>
<dbReference type="PROSITE" id="PS50931">
    <property type="entry name" value="HTH_LYSR"/>
    <property type="match status" value="1"/>
</dbReference>